<name>A0A4Y9AD91_9BACI</name>
<feature type="active site" evidence="7">
    <location>
        <position position="128"/>
    </location>
</feature>
<keyword evidence="3" id="KW-0378">Hydrolase</keyword>
<keyword evidence="5" id="KW-0573">Peptidoglycan synthesis</keyword>
<comment type="similarity">
    <text evidence="1 9">Belongs to the peptidase S11 family.</text>
</comment>
<dbReference type="Gene3D" id="3.40.710.10">
    <property type="entry name" value="DD-peptidase/beta-lactamase superfamily"/>
    <property type="match status" value="1"/>
</dbReference>
<dbReference type="Proteomes" id="UP000298484">
    <property type="component" value="Unassembled WGS sequence"/>
</dbReference>
<feature type="binding site" evidence="8">
    <location>
        <position position="255"/>
    </location>
    <ligand>
        <name>substrate</name>
    </ligand>
</feature>
<dbReference type="SUPFAM" id="SSF56601">
    <property type="entry name" value="beta-lactamase/transpeptidase-like"/>
    <property type="match status" value="1"/>
</dbReference>
<dbReference type="PANTHER" id="PTHR21581">
    <property type="entry name" value="D-ALANYL-D-ALANINE CARBOXYPEPTIDASE"/>
    <property type="match status" value="1"/>
</dbReference>
<dbReference type="GO" id="GO:0009252">
    <property type="term" value="P:peptidoglycan biosynthetic process"/>
    <property type="evidence" value="ECO:0007669"/>
    <property type="project" value="UniProtKB-KW"/>
</dbReference>
<keyword evidence="2" id="KW-0732">Signal</keyword>
<evidence type="ECO:0000256" key="1">
    <source>
        <dbReference type="ARBA" id="ARBA00007164"/>
    </source>
</evidence>
<proteinExistence type="inferred from homology"/>
<gene>
    <name evidence="11" type="ORF">E4U82_12540</name>
</gene>
<feature type="active site" description="Acyl-ester intermediate" evidence="7">
    <location>
        <position position="64"/>
    </location>
</feature>
<dbReference type="InterPro" id="IPR001967">
    <property type="entry name" value="Peptidase_S11_N"/>
</dbReference>
<evidence type="ECO:0000259" key="10">
    <source>
        <dbReference type="Pfam" id="PF00768"/>
    </source>
</evidence>
<evidence type="ECO:0000256" key="3">
    <source>
        <dbReference type="ARBA" id="ARBA00022801"/>
    </source>
</evidence>
<dbReference type="PANTHER" id="PTHR21581:SF11">
    <property type="entry name" value="D-ALANYL-D-ALANINE CARBOXYPEPTIDASE DACA"/>
    <property type="match status" value="1"/>
</dbReference>
<reference evidence="11 12" key="1">
    <citation type="submission" date="2019-03" db="EMBL/GenBank/DDBJ databases">
        <title>Genome sequence of Lentibacillus salicampi ATCC BAA-719.</title>
        <authorList>
            <person name="Maclea K.S."/>
            <person name="Simoes Junior M."/>
        </authorList>
    </citation>
    <scope>NUCLEOTIDE SEQUENCE [LARGE SCALE GENOMIC DNA]</scope>
    <source>
        <strain evidence="11 12">ATCC BAA-719</strain>
    </source>
</reference>
<evidence type="ECO:0000256" key="4">
    <source>
        <dbReference type="ARBA" id="ARBA00022960"/>
    </source>
</evidence>
<organism evidence="11 12">
    <name type="scientific">Lentibacillus salicampi</name>
    <dbReference type="NCBI Taxonomy" id="175306"/>
    <lineage>
        <taxon>Bacteria</taxon>
        <taxon>Bacillati</taxon>
        <taxon>Bacillota</taxon>
        <taxon>Bacilli</taxon>
        <taxon>Bacillales</taxon>
        <taxon>Bacillaceae</taxon>
        <taxon>Lentibacillus</taxon>
    </lineage>
</organism>
<keyword evidence="12" id="KW-1185">Reference proteome</keyword>
<dbReference type="GO" id="GO:0006508">
    <property type="term" value="P:proteolysis"/>
    <property type="evidence" value="ECO:0007669"/>
    <property type="project" value="InterPro"/>
</dbReference>
<dbReference type="InterPro" id="IPR018044">
    <property type="entry name" value="Peptidase_S11"/>
</dbReference>
<feature type="domain" description="Peptidase S11 D-alanyl-D-alanine carboxypeptidase A N-terminal" evidence="10">
    <location>
        <begin position="38"/>
        <end position="285"/>
    </location>
</feature>
<keyword evidence="6" id="KW-0961">Cell wall biogenesis/degradation</keyword>
<dbReference type="PRINTS" id="PR00725">
    <property type="entry name" value="DADACBPTASE1"/>
</dbReference>
<accession>A0A4Y9AD91</accession>
<dbReference type="RefSeq" id="WP_135110524.1">
    <property type="nucleotide sequence ID" value="NZ_SRHY01000023.1"/>
</dbReference>
<dbReference type="EMBL" id="SRHY01000023">
    <property type="protein sequence ID" value="TFJ92374.1"/>
    <property type="molecule type" value="Genomic_DNA"/>
</dbReference>
<protein>
    <submittedName>
        <fullName evidence="11">D-alanyl-D-alanine carboxypeptidase</fullName>
    </submittedName>
</protein>
<evidence type="ECO:0000313" key="12">
    <source>
        <dbReference type="Proteomes" id="UP000298484"/>
    </source>
</evidence>
<dbReference type="GO" id="GO:0071555">
    <property type="term" value="P:cell wall organization"/>
    <property type="evidence" value="ECO:0007669"/>
    <property type="project" value="UniProtKB-KW"/>
</dbReference>
<evidence type="ECO:0000256" key="5">
    <source>
        <dbReference type="ARBA" id="ARBA00022984"/>
    </source>
</evidence>
<dbReference type="OrthoDB" id="9791132at2"/>
<dbReference type="Pfam" id="PF00768">
    <property type="entry name" value="Peptidase_S11"/>
    <property type="match status" value="1"/>
</dbReference>
<evidence type="ECO:0000256" key="2">
    <source>
        <dbReference type="ARBA" id="ARBA00022729"/>
    </source>
</evidence>
<dbReference type="InterPro" id="IPR012338">
    <property type="entry name" value="Beta-lactam/transpept-like"/>
</dbReference>
<sequence length="307" mass="34154">MKVKTILLMIAILFVTLWASQSTLLKDKLNQLFPPEPTAAILMDFDNGEILYEKNVDQQLPVASMTKIMVEYLVLQSIDQNQLSWQSKVPISDEVYTISNNPNFSNVPLQKGTSYTVKELYQAMAIHSANGATIALAEKIGGTEKKFVEKMNETAKSMGLDHTRFVNSTGLNNSDLGDFYPTGSPSEGNRMSAKDVAHLAQKLIRNYPEVLDVSDKAVAVFNQDGKKPNRYYSTNLMLPNRGFPELEYPGVDGLKTGYTGKAGYVFTGTAKQSNERLISVVMGTQSKLARFEETKELFDYGFDQLAE</sequence>
<keyword evidence="4" id="KW-0133">Cell shape</keyword>
<comment type="caution">
    <text evidence="11">The sequence shown here is derived from an EMBL/GenBank/DDBJ whole genome shotgun (WGS) entry which is preliminary data.</text>
</comment>
<evidence type="ECO:0000313" key="11">
    <source>
        <dbReference type="EMBL" id="TFJ92374.1"/>
    </source>
</evidence>
<dbReference type="GO" id="GO:0008360">
    <property type="term" value="P:regulation of cell shape"/>
    <property type="evidence" value="ECO:0007669"/>
    <property type="project" value="UniProtKB-KW"/>
</dbReference>
<evidence type="ECO:0000256" key="9">
    <source>
        <dbReference type="RuleBase" id="RU004016"/>
    </source>
</evidence>
<feature type="active site" description="Proton acceptor" evidence="7">
    <location>
        <position position="67"/>
    </location>
</feature>
<keyword evidence="11" id="KW-0121">Carboxypeptidase</keyword>
<dbReference type="AlphaFoldDB" id="A0A4Y9AD91"/>
<keyword evidence="11" id="KW-0645">Protease</keyword>
<evidence type="ECO:0000256" key="8">
    <source>
        <dbReference type="PIRSR" id="PIRSR618044-2"/>
    </source>
</evidence>
<evidence type="ECO:0000256" key="7">
    <source>
        <dbReference type="PIRSR" id="PIRSR618044-1"/>
    </source>
</evidence>
<dbReference type="GO" id="GO:0009002">
    <property type="term" value="F:serine-type D-Ala-D-Ala carboxypeptidase activity"/>
    <property type="evidence" value="ECO:0007669"/>
    <property type="project" value="InterPro"/>
</dbReference>
<evidence type="ECO:0000256" key="6">
    <source>
        <dbReference type="ARBA" id="ARBA00023316"/>
    </source>
</evidence>